<reference evidence="2 3" key="1">
    <citation type="submission" date="2014-04" db="EMBL/GenBank/DDBJ databases">
        <title>Evolutionary Origins and Diversification of the Mycorrhizal Mutualists.</title>
        <authorList>
            <consortium name="DOE Joint Genome Institute"/>
            <consortium name="Mycorrhizal Genomics Consortium"/>
            <person name="Kohler A."/>
            <person name="Kuo A."/>
            <person name="Nagy L.G."/>
            <person name="Floudas D."/>
            <person name="Copeland A."/>
            <person name="Barry K.W."/>
            <person name="Cichocki N."/>
            <person name="Veneault-Fourrey C."/>
            <person name="LaButti K."/>
            <person name="Lindquist E.A."/>
            <person name="Lipzen A."/>
            <person name="Lundell T."/>
            <person name="Morin E."/>
            <person name="Murat C."/>
            <person name="Riley R."/>
            <person name="Ohm R."/>
            <person name="Sun H."/>
            <person name="Tunlid A."/>
            <person name="Henrissat B."/>
            <person name="Grigoriev I.V."/>
            <person name="Hibbett D.S."/>
            <person name="Martin F."/>
        </authorList>
    </citation>
    <scope>NUCLEOTIDE SEQUENCE [LARGE SCALE GENOMIC DNA]</scope>
    <source>
        <strain evidence="2 3">FD-317 M1</strain>
    </source>
</reference>
<protein>
    <submittedName>
        <fullName evidence="2">Uncharacterized protein</fullName>
    </submittedName>
</protein>
<name>A0A0D0BYP1_9AGAR</name>
<dbReference type="OrthoDB" id="2963106at2759"/>
<feature type="compositionally biased region" description="Low complexity" evidence="1">
    <location>
        <begin position="175"/>
        <end position="186"/>
    </location>
</feature>
<feature type="region of interest" description="Disordered" evidence="1">
    <location>
        <begin position="152"/>
        <end position="190"/>
    </location>
</feature>
<accession>A0A0D0BYP1</accession>
<dbReference type="HOGENOM" id="CLU_1214886_0_0_1"/>
<evidence type="ECO:0000313" key="3">
    <source>
        <dbReference type="Proteomes" id="UP000053593"/>
    </source>
</evidence>
<sequence>MSSSCFDNHYIGRYRRSSPYTPPSSPEVDEVSSTAEAGLTLREWDIISWMRANPSKPFYVDAESKISPLDGHERSVSRVHRSSYSSRTTDHRRRSGSRSGSDSEECERVDLTNEAPVPEHDQWSRSDSRSRYRSGISPGAFSSVAGSQRIIYKRDGDRPIIQNSTGSRHARRSSGYRSSNRSSDSRTMTMSGASVLHGASNFVISGSRIAPGAFSAIAGDQEIWVD</sequence>
<proteinExistence type="predicted"/>
<dbReference type="Proteomes" id="UP000053593">
    <property type="component" value="Unassembled WGS sequence"/>
</dbReference>
<evidence type="ECO:0000256" key="1">
    <source>
        <dbReference type="SAM" id="MobiDB-lite"/>
    </source>
</evidence>
<dbReference type="AlphaFoldDB" id="A0A0D0BYP1"/>
<keyword evidence="3" id="KW-1185">Reference proteome</keyword>
<evidence type="ECO:0000313" key="2">
    <source>
        <dbReference type="EMBL" id="KIK60936.1"/>
    </source>
</evidence>
<dbReference type="EMBL" id="KN834773">
    <property type="protein sequence ID" value="KIK60936.1"/>
    <property type="molecule type" value="Genomic_DNA"/>
</dbReference>
<gene>
    <name evidence="2" type="ORF">GYMLUDRAFT_43485</name>
</gene>
<feature type="compositionally biased region" description="Basic and acidic residues" evidence="1">
    <location>
        <begin position="106"/>
        <end position="130"/>
    </location>
</feature>
<feature type="region of interest" description="Disordered" evidence="1">
    <location>
        <begin position="1"/>
        <end position="34"/>
    </location>
</feature>
<feature type="region of interest" description="Disordered" evidence="1">
    <location>
        <begin position="71"/>
        <end position="140"/>
    </location>
</feature>
<organism evidence="2 3">
    <name type="scientific">Collybiopsis luxurians FD-317 M1</name>
    <dbReference type="NCBI Taxonomy" id="944289"/>
    <lineage>
        <taxon>Eukaryota</taxon>
        <taxon>Fungi</taxon>
        <taxon>Dikarya</taxon>
        <taxon>Basidiomycota</taxon>
        <taxon>Agaricomycotina</taxon>
        <taxon>Agaricomycetes</taxon>
        <taxon>Agaricomycetidae</taxon>
        <taxon>Agaricales</taxon>
        <taxon>Marasmiineae</taxon>
        <taxon>Omphalotaceae</taxon>
        <taxon>Collybiopsis</taxon>
        <taxon>Collybiopsis luxurians</taxon>
    </lineage>
</organism>